<evidence type="ECO:0000313" key="1">
    <source>
        <dbReference type="EMBL" id="RKH65681.1"/>
    </source>
</evidence>
<protein>
    <submittedName>
        <fullName evidence="1">Uncharacterized protein</fullName>
    </submittedName>
</protein>
<comment type="caution">
    <text evidence="1">The sequence shown here is derived from an EMBL/GenBank/DDBJ whole genome shotgun (WGS) entry which is preliminary data.</text>
</comment>
<dbReference type="EMBL" id="RAWB01000035">
    <property type="protein sequence ID" value="RKH65681.1"/>
    <property type="molecule type" value="Genomic_DNA"/>
</dbReference>
<gene>
    <name evidence="1" type="ORF">D7V93_05485</name>
</gene>
<dbReference type="AlphaFoldDB" id="A0A3A8QDK9"/>
<reference evidence="2" key="1">
    <citation type="submission" date="2018-09" db="EMBL/GenBank/DDBJ databases">
        <authorList>
            <person name="Livingstone P.G."/>
            <person name="Whitworth D.E."/>
        </authorList>
    </citation>
    <scope>NUCLEOTIDE SEQUENCE [LARGE SCALE GENOMIC DNA]</scope>
    <source>
        <strain evidence="2">CA051B</strain>
    </source>
</reference>
<sequence>MEARTMAGQWTGLLEGALAWATALPGPLANEVAVDVAGRRVRLSHARVEALSRQVLKGVKGLELRSWASGPTVYDLRLSVRGWKLRVETTPVRVELAEGRYTLWLSTPGRVELEESPGASSLLMGALRTGAGRAALKALAQKLLPPTIQWDGALLRVEGRLPKDGALASRLFESSSLTLTAEHAPEGLWLAAEAWPGLLDLLQAVLGPVGPDAARRTTTP</sequence>
<evidence type="ECO:0000313" key="2">
    <source>
        <dbReference type="Proteomes" id="UP000272888"/>
    </source>
</evidence>
<accession>A0A3A8QDK9</accession>
<dbReference type="Proteomes" id="UP000272888">
    <property type="component" value="Unassembled WGS sequence"/>
</dbReference>
<name>A0A3A8QDK9_9BACT</name>
<keyword evidence="2" id="KW-1185">Reference proteome</keyword>
<proteinExistence type="predicted"/>
<organism evidence="1 2">
    <name type="scientific">Corallococcus llansteffanensis</name>
    <dbReference type="NCBI Taxonomy" id="2316731"/>
    <lineage>
        <taxon>Bacteria</taxon>
        <taxon>Pseudomonadati</taxon>
        <taxon>Myxococcota</taxon>
        <taxon>Myxococcia</taxon>
        <taxon>Myxococcales</taxon>
        <taxon>Cystobacterineae</taxon>
        <taxon>Myxococcaceae</taxon>
        <taxon>Corallococcus</taxon>
    </lineage>
</organism>